<protein>
    <recommendedName>
        <fullName evidence="3">Reverse transcriptase</fullName>
    </recommendedName>
</protein>
<keyword evidence="2" id="KW-1185">Reference proteome</keyword>
<dbReference type="EMBL" id="JAUNZN010000015">
    <property type="protein sequence ID" value="KAK4812364.1"/>
    <property type="molecule type" value="Genomic_DNA"/>
</dbReference>
<dbReference type="AlphaFoldDB" id="A0AAN7MUK1"/>
<dbReference type="Proteomes" id="UP001333110">
    <property type="component" value="Unassembled WGS sequence"/>
</dbReference>
<name>A0AAN7MUK1_MYCAM</name>
<dbReference type="PANTHER" id="PTHR33332">
    <property type="entry name" value="REVERSE TRANSCRIPTASE DOMAIN-CONTAINING PROTEIN"/>
    <property type="match status" value="1"/>
</dbReference>
<proteinExistence type="predicted"/>
<evidence type="ECO:0000313" key="1">
    <source>
        <dbReference type="EMBL" id="KAK4812364.1"/>
    </source>
</evidence>
<accession>A0AAN7MUK1</accession>
<evidence type="ECO:0000313" key="2">
    <source>
        <dbReference type="Proteomes" id="UP001333110"/>
    </source>
</evidence>
<evidence type="ECO:0008006" key="3">
    <source>
        <dbReference type="Google" id="ProtNLM"/>
    </source>
</evidence>
<sequence length="227" mass="26267">MSQQCAQVAKKANGILACIKNSVASRTREVIVPLYSALVRPHLKYCVQFWAPHYKRDIEGLERVQRRATKLGKGLEHKADGERLRELGLFSLEKRRLRGDLIALYNCLKGGCREVTSDRTRGNGLKLRQGRFRLDIRKFFFTERVVKHWNRLPRQWLSPHPWSSVDFSGWVPKLLPIREREIEKYSTSTANLAGVILQFVLEETYTVNVHVLQPTFLPCLPNSKDQV</sequence>
<gene>
    <name evidence="1" type="ORF">QYF61_018814</name>
</gene>
<comment type="caution">
    <text evidence="1">The sequence shown here is derived from an EMBL/GenBank/DDBJ whole genome shotgun (WGS) entry which is preliminary data.</text>
</comment>
<reference evidence="1 2" key="1">
    <citation type="journal article" date="2023" name="J. Hered.">
        <title>Chromosome-level genome of the wood stork (Mycteria americana) provides insight into avian chromosome evolution.</title>
        <authorList>
            <person name="Flamio R. Jr."/>
            <person name="Ramstad K.M."/>
        </authorList>
    </citation>
    <scope>NUCLEOTIDE SEQUENCE [LARGE SCALE GENOMIC DNA]</scope>
    <source>
        <strain evidence="1">JAX WOST 10</strain>
    </source>
</reference>
<organism evidence="1 2">
    <name type="scientific">Mycteria americana</name>
    <name type="common">Wood stork</name>
    <dbReference type="NCBI Taxonomy" id="33587"/>
    <lineage>
        <taxon>Eukaryota</taxon>
        <taxon>Metazoa</taxon>
        <taxon>Chordata</taxon>
        <taxon>Craniata</taxon>
        <taxon>Vertebrata</taxon>
        <taxon>Euteleostomi</taxon>
        <taxon>Archelosauria</taxon>
        <taxon>Archosauria</taxon>
        <taxon>Dinosauria</taxon>
        <taxon>Saurischia</taxon>
        <taxon>Theropoda</taxon>
        <taxon>Coelurosauria</taxon>
        <taxon>Aves</taxon>
        <taxon>Neognathae</taxon>
        <taxon>Neoaves</taxon>
        <taxon>Aequornithes</taxon>
        <taxon>Ciconiiformes</taxon>
        <taxon>Ciconiidae</taxon>
        <taxon>Mycteria</taxon>
    </lineage>
</organism>